<feature type="domain" description="BHLH" evidence="1">
    <location>
        <begin position="36"/>
        <end position="88"/>
    </location>
</feature>
<dbReference type="EMBL" id="JAPQKT010000006">
    <property type="protein sequence ID" value="KAJ5227337.1"/>
    <property type="molecule type" value="Genomic_DNA"/>
</dbReference>
<comment type="caution">
    <text evidence="2">The sequence shown here is derived from an EMBL/GenBank/DDBJ whole genome shotgun (WGS) entry which is preliminary data.</text>
</comment>
<dbReference type="SUPFAM" id="SSF47459">
    <property type="entry name" value="HLH, helix-loop-helix DNA-binding domain"/>
    <property type="match status" value="1"/>
</dbReference>
<gene>
    <name evidence="2" type="ORF">N7469_007343</name>
</gene>
<sequence length="326" mass="36360">MMNQGTINTHSYTNMDLSFSGTQKAKKKRVRNWTAEDRALHREFEKSRREAFSERLTELTSLLPMLNSEQRPSKHVIVDASISYHRVQEERSHQAACVIQDLISERDDLLRELNTLRSLCQPGDCVPRQPRPIDPAVVAMLADTRPTVIIHGQRAAISDTILPQTSASIATSDIISFPVQAPGHDLPPLTQPTYNADDWEWSNSPKAEPVHFPSNNMRSNLAVWETSPDMAIVTPPKEMGLGYETSPSHLINDSAFFWTQHSGLDITTPPGDSDIQYNANSTMIPNDLPFPLSQDTVNSAPASSTSEEATFNNQNFQLANPFANPR</sequence>
<dbReference type="InterPro" id="IPR036638">
    <property type="entry name" value="HLH_DNA-bd_sf"/>
</dbReference>
<dbReference type="Gene3D" id="4.10.280.10">
    <property type="entry name" value="Helix-loop-helix DNA-binding domain"/>
    <property type="match status" value="1"/>
</dbReference>
<keyword evidence="3" id="KW-1185">Reference proteome</keyword>
<name>A0A9W9NW95_PENCI</name>
<dbReference type="Pfam" id="PF00010">
    <property type="entry name" value="HLH"/>
    <property type="match status" value="1"/>
</dbReference>
<evidence type="ECO:0000313" key="3">
    <source>
        <dbReference type="Proteomes" id="UP001147733"/>
    </source>
</evidence>
<proteinExistence type="predicted"/>
<dbReference type="PROSITE" id="PS50888">
    <property type="entry name" value="BHLH"/>
    <property type="match status" value="1"/>
</dbReference>
<dbReference type="RefSeq" id="XP_056499702.1">
    <property type="nucleotide sequence ID" value="XM_056646261.1"/>
</dbReference>
<dbReference type="Proteomes" id="UP001147733">
    <property type="component" value="Unassembled WGS sequence"/>
</dbReference>
<accession>A0A9W9NW95</accession>
<dbReference type="SMART" id="SM00353">
    <property type="entry name" value="HLH"/>
    <property type="match status" value="1"/>
</dbReference>
<organism evidence="2 3">
    <name type="scientific">Penicillium citrinum</name>
    <dbReference type="NCBI Taxonomy" id="5077"/>
    <lineage>
        <taxon>Eukaryota</taxon>
        <taxon>Fungi</taxon>
        <taxon>Dikarya</taxon>
        <taxon>Ascomycota</taxon>
        <taxon>Pezizomycotina</taxon>
        <taxon>Eurotiomycetes</taxon>
        <taxon>Eurotiomycetidae</taxon>
        <taxon>Eurotiales</taxon>
        <taxon>Aspergillaceae</taxon>
        <taxon>Penicillium</taxon>
    </lineage>
</organism>
<reference evidence="2" key="2">
    <citation type="journal article" date="2023" name="IMA Fungus">
        <title>Comparative genomic study of the Penicillium genus elucidates a diverse pangenome and 15 lateral gene transfer events.</title>
        <authorList>
            <person name="Petersen C."/>
            <person name="Sorensen T."/>
            <person name="Nielsen M.R."/>
            <person name="Sondergaard T.E."/>
            <person name="Sorensen J.L."/>
            <person name="Fitzpatrick D.A."/>
            <person name="Frisvad J.C."/>
            <person name="Nielsen K.L."/>
        </authorList>
    </citation>
    <scope>NUCLEOTIDE SEQUENCE</scope>
    <source>
        <strain evidence="2">IBT 23319</strain>
    </source>
</reference>
<dbReference type="GeneID" id="81385428"/>
<evidence type="ECO:0000313" key="2">
    <source>
        <dbReference type="EMBL" id="KAJ5227337.1"/>
    </source>
</evidence>
<dbReference type="OrthoDB" id="8964853at2759"/>
<protein>
    <recommendedName>
        <fullName evidence="1">BHLH domain-containing protein</fullName>
    </recommendedName>
</protein>
<reference evidence="2" key="1">
    <citation type="submission" date="2022-11" db="EMBL/GenBank/DDBJ databases">
        <authorList>
            <person name="Petersen C."/>
        </authorList>
    </citation>
    <scope>NUCLEOTIDE SEQUENCE</scope>
    <source>
        <strain evidence="2">IBT 23319</strain>
    </source>
</reference>
<evidence type="ECO:0000259" key="1">
    <source>
        <dbReference type="PROSITE" id="PS50888"/>
    </source>
</evidence>
<dbReference type="InterPro" id="IPR011598">
    <property type="entry name" value="bHLH_dom"/>
</dbReference>
<dbReference type="AlphaFoldDB" id="A0A9W9NW95"/>
<dbReference type="GO" id="GO:0046983">
    <property type="term" value="F:protein dimerization activity"/>
    <property type="evidence" value="ECO:0007669"/>
    <property type="project" value="InterPro"/>
</dbReference>